<evidence type="ECO:0008006" key="2">
    <source>
        <dbReference type="Google" id="ProtNLM"/>
    </source>
</evidence>
<sequence length="70" mass="7583">MTHKLFIAESDGIWLATKDMEELAPPNHGFFPVGYGDTAGEAVEDLLGILEETEKKNEAVRVAVPPLTDG</sequence>
<reference evidence="1" key="1">
    <citation type="journal article" date="2015" name="Nature">
        <title>Complex archaea that bridge the gap between prokaryotes and eukaryotes.</title>
        <authorList>
            <person name="Spang A."/>
            <person name="Saw J.H."/>
            <person name="Jorgensen S.L."/>
            <person name="Zaremba-Niedzwiedzka K."/>
            <person name="Martijn J."/>
            <person name="Lind A.E."/>
            <person name="van Eijk R."/>
            <person name="Schleper C."/>
            <person name="Guy L."/>
            <person name="Ettema T.J."/>
        </authorList>
    </citation>
    <scope>NUCLEOTIDE SEQUENCE</scope>
</reference>
<dbReference type="EMBL" id="LAZR01013254">
    <property type="protein sequence ID" value="KKM22821.1"/>
    <property type="molecule type" value="Genomic_DNA"/>
</dbReference>
<proteinExistence type="predicted"/>
<evidence type="ECO:0000313" key="1">
    <source>
        <dbReference type="EMBL" id="KKM22821.1"/>
    </source>
</evidence>
<protein>
    <recommendedName>
        <fullName evidence="2">HicB-like antitoxin of toxin-antitoxin system domain-containing protein</fullName>
    </recommendedName>
</protein>
<accession>A0A0F9I5D5</accession>
<comment type="caution">
    <text evidence="1">The sequence shown here is derived from an EMBL/GenBank/DDBJ whole genome shotgun (WGS) entry which is preliminary data.</text>
</comment>
<organism evidence="1">
    <name type="scientific">marine sediment metagenome</name>
    <dbReference type="NCBI Taxonomy" id="412755"/>
    <lineage>
        <taxon>unclassified sequences</taxon>
        <taxon>metagenomes</taxon>
        <taxon>ecological metagenomes</taxon>
    </lineage>
</organism>
<gene>
    <name evidence="1" type="ORF">LCGC14_1621490</name>
</gene>
<dbReference type="AlphaFoldDB" id="A0A0F9I5D5"/>
<name>A0A0F9I5D5_9ZZZZ</name>